<reference evidence="1 2" key="1">
    <citation type="submission" date="2020-08" db="EMBL/GenBank/DDBJ databases">
        <authorList>
            <person name="Canfield G.S."/>
            <person name="Duerkop B.A."/>
        </authorList>
    </citation>
    <scope>NUCLEOTIDE SEQUENCE [LARGE SCALE GENOMIC DNA]</scope>
</reference>
<dbReference type="EMBL" id="MT939242">
    <property type="protein sequence ID" value="QOI68874.1"/>
    <property type="molecule type" value="Genomic_DNA"/>
</dbReference>
<accession>A0A7L8ZJJ8</accession>
<gene>
    <name evidence="1" type="ORF">phi9184_ORF055</name>
</gene>
<name>A0A7L8ZJJ8_9CAUD</name>
<keyword evidence="2" id="KW-1185">Reference proteome</keyword>
<proteinExistence type="predicted"/>
<dbReference type="Proteomes" id="UP000593991">
    <property type="component" value="Segment"/>
</dbReference>
<evidence type="ECO:0000313" key="2">
    <source>
        <dbReference type="Proteomes" id="UP000593991"/>
    </source>
</evidence>
<organism evidence="1 2">
    <name type="scientific">Enterococcus phage 9184</name>
    <dbReference type="NCBI Taxonomy" id="2763103"/>
    <lineage>
        <taxon>Viruses</taxon>
        <taxon>Duplodnaviria</taxon>
        <taxon>Heunggongvirae</taxon>
        <taxon>Uroviricota</taxon>
        <taxon>Caudoviricetes</taxon>
        <taxon>Thiercelinvirus</taxon>
        <taxon>Thiercelinvirus v9184</taxon>
    </lineage>
</organism>
<sequence>MKFKIGDNVKGIICGTFGYESKEGKIVEIDEWDSTYTYAIRSDGYKWYLRTDTVELIEKEPIPVYII</sequence>
<protein>
    <submittedName>
        <fullName evidence="1">Uncharacterized protein</fullName>
    </submittedName>
</protein>
<evidence type="ECO:0000313" key="1">
    <source>
        <dbReference type="EMBL" id="QOI68874.1"/>
    </source>
</evidence>